<dbReference type="EMBL" id="CP113797">
    <property type="protein sequence ID" value="WAL59347.1"/>
    <property type="molecule type" value="Genomic_DNA"/>
</dbReference>
<name>A0A9E8ZAQ9_9CYAN</name>
<evidence type="ECO:0000313" key="3">
    <source>
        <dbReference type="Proteomes" id="UP001163152"/>
    </source>
</evidence>
<dbReference type="AlphaFoldDB" id="A0A9E8ZAQ9"/>
<accession>A0A9E8ZAQ9</accession>
<protein>
    <submittedName>
        <fullName evidence="2">Uncharacterized protein</fullName>
    </submittedName>
</protein>
<sequence length="84" mass="9651">MKARTTAQFRQMFTELSTQVQEQSRKAYQQFKQDPTVSNTNEFVRQVQQLAEKLNMPLAIEQIERQTKQSGLPQSTDCPTAVTS</sequence>
<evidence type="ECO:0000313" key="2">
    <source>
        <dbReference type="EMBL" id="WAL59347.1"/>
    </source>
</evidence>
<gene>
    <name evidence="2" type="ORF">OXH18_19555</name>
</gene>
<proteinExistence type="predicted"/>
<dbReference type="Proteomes" id="UP001163152">
    <property type="component" value="Chromosome"/>
</dbReference>
<feature type="compositionally biased region" description="Polar residues" evidence="1">
    <location>
        <begin position="68"/>
        <end position="84"/>
    </location>
</feature>
<keyword evidence="3" id="KW-1185">Reference proteome</keyword>
<evidence type="ECO:0000256" key="1">
    <source>
        <dbReference type="SAM" id="MobiDB-lite"/>
    </source>
</evidence>
<reference evidence="2" key="1">
    <citation type="submission" date="2022-12" db="EMBL/GenBank/DDBJ databases">
        <title>Polyphasic identification of a Novel Hot-Spring Cyanobacterium Ocullathermofonsia sinensis gen nov. sp. nov. and Genomic Insights on its Adaptations to the Thermal Habitat.</title>
        <authorList>
            <person name="Daroch M."/>
            <person name="Tang J."/>
            <person name="Jiang Y."/>
        </authorList>
    </citation>
    <scope>NUCLEOTIDE SEQUENCE</scope>
    <source>
        <strain evidence="2">PKUAC-SCTA174</strain>
    </source>
</reference>
<feature type="region of interest" description="Disordered" evidence="1">
    <location>
        <begin position="65"/>
        <end position="84"/>
    </location>
</feature>
<organism evidence="2 3">
    <name type="scientific">Thermocoleostomius sinensis A174</name>
    <dbReference type="NCBI Taxonomy" id="2016057"/>
    <lineage>
        <taxon>Bacteria</taxon>
        <taxon>Bacillati</taxon>
        <taxon>Cyanobacteriota</taxon>
        <taxon>Cyanophyceae</taxon>
        <taxon>Oculatellales</taxon>
        <taxon>Oculatellaceae</taxon>
        <taxon>Thermocoleostomius</taxon>
    </lineage>
</organism>
<dbReference type="RefSeq" id="WP_268609143.1">
    <property type="nucleotide sequence ID" value="NZ_CP113797.1"/>
</dbReference>
<dbReference type="KEGG" id="tsin:OXH18_19555"/>